<proteinExistence type="inferred from homology"/>
<dbReference type="RefSeq" id="XP_067545481.1">
    <property type="nucleotide sequence ID" value="XM_067687773.1"/>
</dbReference>
<evidence type="ECO:0000313" key="8">
    <source>
        <dbReference type="EMBL" id="OAG31880.1"/>
    </source>
</evidence>
<evidence type="ECO:0000256" key="3">
    <source>
        <dbReference type="ARBA" id="ARBA00020182"/>
    </source>
</evidence>
<dbReference type="InterPro" id="IPR029040">
    <property type="entry name" value="RPABC4/Spt4"/>
</dbReference>
<dbReference type="VEuPathDB" id="MicrosporidiaDB:NEDG_00355"/>
<dbReference type="GO" id="GO:0140673">
    <property type="term" value="P:transcription elongation-coupled chromatin remodeling"/>
    <property type="evidence" value="ECO:0007669"/>
    <property type="project" value="InterPro"/>
</dbReference>
<dbReference type="AlphaFoldDB" id="A0A177EKJ0"/>
<comment type="subcellular location">
    <subcellularLocation>
        <location evidence="1 6">Nucleus</location>
    </subcellularLocation>
</comment>
<dbReference type="OrthoDB" id="248751at2759"/>
<accession>A0A177EKJ0</accession>
<dbReference type="GO" id="GO:0006355">
    <property type="term" value="P:regulation of DNA-templated transcription"/>
    <property type="evidence" value="ECO:0007669"/>
    <property type="project" value="InterPro"/>
</dbReference>
<dbReference type="GeneID" id="93646705"/>
<reference evidence="8 9" key="1">
    <citation type="submission" date="2016-02" db="EMBL/GenBank/DDBJ databases">
        <title>Discovery of a natural microsporidian pathogen with a broad tissue tropism in Caenorhabditis elegans.</title>
        <authorList>
            <person name="Luallen R.J."/>
            <person name="Reinke A.W."/>
            <person name="Tong L."/>
            <person name="Botts M.R."/>
            <person name="Felix M.-A."/>
            <person name="Troemel E.R."/>
        </authorList>
    </citation>
    <scope>NUCLEOTIDE SEQUENCE [LARGE SCALE GENOMIC DNA]</scope>
    <source>
        <strain evidence="8 9">JUm2807</strain>
    </source>
</reference>
<sequence length="114" mass="12773">MGIPTSISKRLRACLGCSLIKTQVQFREEGCENCAYLHMKDNIDNVLDCTTDRFAGLIGLATTKTSWVAKWQHLEGMAPGMYAITIEGDLPESKIMAMEREGRVHIPRDKPFTI</sequence>
<dbReference type="PANTHER" id="PTHR12882">
    <property type="entry name" value="SUPPRESSOR OF TY 4"/>
    <property type="match status" value="1"/>
</dbReference>
<evidence type="ECO:0000256" key="6">
    <source>
        <dbReference type="PIRNR" id="PIRNR025023"/>
    </source>
</evidence>
<dbReference type="GO" id="GO:0032044">
    <property type="term" value="C:DSIF complex"/>
    <property type="evidence" value="ECO:0007669"/>
    <property type="project" value="TreeGrafter"/>
</dbReference>
<keyword evidence="4 6" id="KW-0804">Transcription</keyword>
<keyword evidence="8" id="KW-0648">Protein biosynthesis</keyword>
<dbReference type="GO" id="GO:0003746">
    <property type="term" value="F:translation elongation factor activity"/>
    <property type="evidence" value="ECO:0007669"/>
    <property type="project" value="UniProtKB-KW"/>
</dbReference>
<dbReference type="Proteomes" id="UP000185944">
    <property type="component" value="Unassembled WGS sequence"/>
</dbReference>
<comment type="function">
    <text evidence="6">The SPT4-SPT5 complex mediates both activation and inhibition of transcription elongation, and plays a role in pre-mRNA processing. This complex seems to be important for the stability of the RNA polymerase II elongation machinery on the chromatin template but not for the inherent ability of this machinery to translocate down the gene.</text>
</comment>
<dbReference type="SUPFAM" id="SSF63393">
    <property type="entry name" value="RNA polymerase subunits"/>
    <property type="match status" value="1"/>
</dbReference>
<dbReference type="InterPro" id="IPR038510">
    <property type="entry name" value="Spt4_sf"/>
</dbReference>
<dbReference type="SMART" id="SM01389">
    <property type="entry name" value="Spt4"/>
    <property type="match status" value="1"/>
</dbReference>
<evidence type="ECO:0000256" key="4">
    <source>
        <dbReference type="ARBA" id="ARBA00023163"/>
    </source>
</evidence>
<dbReference type="CDD" id="cd07973">
    <property type="entry name" value="Spt4"/>
    <property type="match status" value="1"/>
</dbReference>
<keyword evidence="8" id="KW-0251">Elongation factor</keyword>
<comment type="caution">
    <text evidence="8">The sequence shown here is derived from an EMBL/GenBank/DDBJ whole genome shotgun (WGS) entry which is preliminary data.</text>
</comment>
<keyword evidence="9" id="KW-1185">Reference proteome</keyword>
<dbReference type="EMBL" id="LTDL01000014">
    <property type="protein sequence ID" value="OAG31880.1"/>
    <property type="molecule type" value="Genomic_DNA"/>
</dbReference>
<dbReference type="PANTHER" id="PTHR12882:SF1">
    <property type="entry name" value="TRANSCRIPTION ELONGATION FACTOR SPT4"/>
    <property type="match status" value="1"/>
</dbReference>
<organism evidence="8 9">
    <name type="scientific">Nematocida displodere</name>
    <dbReference type="NCBI Taxonomy" id="1805483"/>
    <lineage>
        <taxon>Eukaryota</taxon>
        <taxon>Fungi</taxon>
        <taxon>Fungi incertae sedis</taxon>
        <taxon>Microsporidia</taxon>
        <taxon>Nematocida</taxon>
    </lineage>
</organism>
<dbReference type="Gene3D" id="3.30.40.210">
    <property type="match status" value="1"/>
</dbReference>
<dbReference type="Pfam" id="PF06093">
    <property type="entry name" value="Spt4"/>
    <property type="match status" value="1"/>
</dbReference>
<protein>
    <recommendedName>
        <fullName evidence="3 6">Transcription elongation factor SPT4</fullName>
    </recommendedName>
</protein>
<dbReference type="STRING" id="1805483.A0A177EKJ0"/>
<evidence type="ECO:0000313" key="9">
    <source>
        <dbReference type="Proteomes" id="UP000185944"/>
    </source>
</evidence>
<dbReference type="PIRSF" id="PIRSF025023">
    <property type="entry name" value="Spt4"/>
    <property type="match status" value="1"/>
</dbReference>
<evidence type="ECO:0000259" key="7">
    <source>
        <dbReference type="SMART" id="SM01389"/>
    </source>
</evidence>
<evidence type="ECO:0000256" key="5">
    <source>
        <dbReference type="ARBA" id="ARBA00023242"/>
    </source>
</evidence>
<gene>
    <name evidence="8" type="ORF">NEDG_00355</name>
</gene>
<dbReference type="InterPro" id="IPR009287">
    <property type="entry name" value="Spt4"/>
</dbReference>
<comment type="similarity">
    <text evidence="2 6">Belongs to the SPT4 family.</text>
</comment>
<dbReference type="GO" id="GO:0000993">
    <property type="term" value="F:RNA polymerase II complex binding"/>
    <property type="evidence" value="ECO:0007669"/>
    <property type="project" value="TreeGrafter"/>
</dbReference>
<evidence type="ECO:0000256" key="2">
    <source>
        <dbReference type="ARBA" id="ARBA00010464"/>
    </source>
</evidence>
<dbReference type="InterPro" id="IPR022800">
    <property type="entry name" value="Spt4/RpoE2_Znf"/>
</dbReference>
<feature type="domain" description="Spt4/RpoE2 zinc finger" evidence="7">
    <location>
        <begin position="11"/>
        <end position="87"/>
    </location>
</feature>
<evidence type="ECO:0000256" key="1">
    <source>
        <dbReference type="ARBA" id="ARBA00004123"/>
    </source>
</evidence>
<dbReference type="GO" id="GO:0008270">
    <property type="term" value="F:zinc ion binding"/>
    <property type="evidence" value="ECO:0007669"/>
    <property type="project" value="InterPro"/>
</dbReference>
<name>A0A177EKJ0_9MICR</name>
<keyword evidence="5 6" id="KW-0539">Nucleus</keyword>